<keyword evidence="2 6" id="KW-0808">Transferase</keyword>
<dbReference type="AlphaFoldDB" id="A0A3N1Y7I1"/>
<evidence type="ECO:0000313" key="6">
    <source>
        <dbReference type="EMBL" id="ROR34710.1"/>
    </source>
</evidence>
<evidence type="ECO:0000256" key="3">
    <source>
        <dbReference type="ARBA" id="ARBA00023315"/>
    </source>
</evidence>
<feature type="chain" id="PRO_5018323513" evidence="4">
    <location>
        <begin position="22"/>
        <end position="221"/>
    </location>
</feature>
<keyword evidence="7" id="KW-1185">Reference proteome</keyword>
<dbReference type="Pfam" id="PF01553">
    <property type="entry name" value="Acyltransferase"/>
    <property type="match status" value="1"/>
</dbReference>
<proteinExistence type="predicted"/>
<comment type="pathway">
    <text evidence="1">Lipid metabolism.</text>
</comment>
<dbReference type="PANTHER" id="PTHR10434">
    <property type="entry name" value="1-ACYL-SN-GLYCEROL-3-PHOSPHATE ACYLTRANSFERASE"/>
    <property type="match status" value="1"/>
</dbReference>
<comment type="caution">
    <text evidence="6">The sequence shown here is derived from an EMBL/GenBank/DDBJ whole genome shotgun (WGS) entry which is preliminary data.</text>
</comment>
<dbReference type="InterPro" id="IPR002123">
    <property type="entry name" value="Plipid/glycerol_acylTrfase"/>
</dbReference>
<dbReference type="EMBL" id="RJVI01000001">
    <property type="protein sequence ID" value="ROR34710.1"/>
    <property type="molecule type" value="Genomic_DNA"/>
</dbReference>
<evidence type="ECO:0000256" key="4">
    <source>
        <dbReference type="SAM" id="SignalP"/>
    </source>
</evidence>
<protein>
    <submittedName>
        <fullName evidence="6">1-acyl-sn-glycerol-3-phosphate acyltransferase</fullName>
    </submittedName>
</protein>
<keyword evidence="3 6" id="KW-0012">Acyltransferase</keyword>
<name>A0A3N1Y7I1_9GAMM</name>
<dbReference type="SUPFAM" id="SSF69593">
    <property type="entry name" value="Glycerol-3-phosphate (1)-acyltransferase"/>
    <property type="match status" value="1"/>
</dbReference>
<dbReference type="GO" id="GO:0003841">
    <property type="term" value="F:1-acylglycerol-3-phosphate O-acyltransferase activity"/>
    <property type="evidence" value="ECO:0007669"/>
    <property type="project" value="TreeGrafter"/>
</dbReference>
<dbReference type="GO" id="GO:0006654">
    <property type="term" value="P:phosphatidic acid biosynthetic process"/>
    <property type="evidence" value="ECO:0007669"/>
    <property type="project" value="TreeGrafter"/>
</dbReference>
<evidence type="ECO:0000256" key="2">
    <source>
        <dbReference type="ARBA" id="ARBA00022679"/>
    </source>
</evidence>
<gene>
    <name evidence="6" type="ORF">EDC57_0612</name>
</gene>
<dbReference type="CDD" id="cd07989">
    <property type="entry name" value="LPLAT_AGPAT-like"/>
    <property type="match status" value="1"/>
</dbReference>
<dbReference type="RefSeq" id="WP_123400108.1">
    <property type="nucleotide sequence ID" value="NZ_RJVI01000001.1"/>
</dbReference>
<dbReference type="OrthoDB" id="319710at2"/>
<keyword evidence="4" id="KW-0732">Signal</keyword>
<dbReference type="SMART" id="SM00563">
    <property type="entry name" value="PlsC"/>
    <property type="match status" value="1"/>
</dbReference>
<dbReference type="Proteomes" id="UP000276634">
    <property type="component" value="Unassembled WGS sequence"/>
</dbReference>
<dbReference type="PANTHER" id="PTHR10434:SF11">
    <property type="entry name" value="1-ACYL-SN-GLYCEROL-3-PHOSPHATE ACYLTRANSFERASE"/>
    <property type="match status" value="1"/>
</dbReference>
<evidence type="ECO:0000259" key="5">
    <source>
        <dbReference type="SMART" id="SM00563"/>
    </source>
</evidence>
<reference evidence="6 7" key="1">
    <citation type="submission" date="2018-11" db="EMBL/GenBank/DDBJ databases">
        <title>Genomic Encyclopedia of Type Strains, Phase IV (KMG-IV): sequencing the most valuable type-strain genomes for metagenomic binning, comparative biology and taxonomic classification.</title>
        <authorList>
            <person name="Goeker M."/>
        </authorList>
    </citation>
    <scope>NUCLEOTIDE SEQUENCE [LARGE SCALE GENOMIC DNA]</scope>
    <source>
        <strain evidence="6 7">DSM 100275</strain>
    </source>
</reference>
<evidence type="ECO:0000256" key="1">
    <source>
        <dbReference type="ARBA" id="ARBA00005189"/>
    </source>
</evidence>
<feature type="signal peptide" evidence="4">
    <location>
        <begin position="1"/>
        <end position="21"/>
    </location>
</feature>
<organism evidence="6 7">
    <name type="scientific">Inmirania thermothiophila</name>
    <dbReference type="NCBI Taxonomy" id="1750597"/>
    <lineage>
        <taxon>Bacteria</taxon>
        <taxon>Pseudomonadati</taxon>
        <taxon>Pseudomonadota</taxon>
        <taxon>Gammaproteobacteria</taxon>
        <taxon>Chromatiales</taxon>
        <taxon>Ectothiorhodospiraceae</taxon>
        <taxon>Inmirania</taxon>
    </lineage>
</organism>
<feature type="domain" description="Phospholipid/glycerol acyltransferase" evidence="5">
    <location>
        <begin position="64"/>
        <end position="177"/>
    </location>
</feature>
<accession>A0A3N1Y7I1</accession>
<evidence type="ECO:0000313" key="7">
    <source>
        <dbReference type="Proteomes" id="UP000276634"/>
    </source>
</evidence>
<sequence>MTGWLLAAAAVLAAAALGRQAGRAARADWGAPWLDRLDGLNRLFCRHVHGLRAPLLALPPEGPALVAANHVSGLDPLVLAAVSPRPLRFLIAREQYARWWLRPFFRAIGCIPVDRAHRPDRALRAALRALEAGEVVVIFPEGGIRYRTERRRGLKGGVAWLACRTGAPVLPVRVDGVRGAGRVLGALFLPSRVRVTAYPPLRCAAPEEGPRLLARLHDLLC</sequence>